<feature type="compositionally biased region" description="Basic residues" evidence="1">
    <location>
        <begin position="689"/>
        <end position="698"/>
    </location>
</feature>
<evidence type="ECO:0000313" key="3">
    <source>
        <dbReference type="EMBL" id="OBZ76695.1"/>
    </source>
</evidence>
<feature type="region of interest" description="Disordered" evidence="1">
    <location>
        <begin position="1174"/>
        <end position="1202"/>
    </location>
</feature>
<dbReference type="OrthoDB" id="3361281at2759"/>
<comment type="caution">
    <text evidence="3">The sequence shown here is derived from an EMBL/GenBank/DDBJ whole genome shotgun (WGS) entry which is preliminary data.</text>
</comment>
<feature type="compositionally biased region" description="Acidic residues" evidence="1">
    <location>
        <begin position="1184"/>
        <end position="1193"/>
    </location>
</feature>
<feature type="compositionally biased region" description="Basic and acidic residues" evidence="1">
    <location>
        <begin position="1328"/>
        <end position="1337"/>
    </location>
</feature>
<feature type="compositionally biased region" description="Basic residues" evidence="1">
    <location>
        <begin position="266"/>
        <end position="280"/>
    </location>
</feature>
<feature type="compositionally biased region" description="Basic and acidic residues" evidence="1">
    <location>
        <begin position="843"/>
        <end position="854"/>
    </location>
</feature>
<feature type="compositionally biased region" description="Low complexity" evidence="1">
    <location>
        <begin position="167"/>
        <end position="177"/>
    </location>
</feature>
<feature type="compositionally biased region" description="Basic residues" evidence="1">
    <location>
        <begin position="230"/>
        <end position="239"/>
    </location>
</feature>
<accession>A0A1C7MIC5</accession>
<feature type="compositionally biased region" description="Polar residues" evidence="1">
    <location>
        <begin position="251"/>
        <end position="261"/>
    </location>
</feature>
<feature type="region of interest" description="Disordered" evidence="1">
    <location>
        <begin position="830"/>
        <end position="875"/>
    </location>
</feature>
<evidence type="ECO:0000256" key="1">
    <source>
        <dbReference type="SAM" id="MobiDB-lite"/>
    </source>
</evidence>
<dbReference type="EMBL" id="LUGG01000003">
    <property type="protein sequence ID" value="OBZ76695.1"/>
    <property type="molecule type" value="Genomic_DNA"/>
</dbReference>
<dbReference type="InterPro" id="IPR018564">
    <property type="entry name" value="Repl_chkpnt_MRC1_dom"/>
</dbReference>
<name>A0A1C7MIC5_GRIFR</name>
<dbReference type="OMA" id="HGFLTQT"/>
<feature type="compositionally biased region" description="Basic and acidic residues" evidence="1">
    <location>
        <begin position="755"/>
        <end position="781"/>
    </location>
</feature>
<feature type="compositionally biased region" description="Acidic residues" evidence="1">
    <location>
        <begin position="1113"/>
        <end position="1122"/>
    </location>
</feature>
<feature type="compositionally biased region" description="Polar residues" evidence="1">
    <location>
        <begin position="202"/>
        <end position="211"/>
    </location>
</feature>
<feature type="region of interest" description="Disordered" evidence="1">
    <location>
        <begin position="607"/>
        <end position="721"/>
    </location>
</feature>
<feature type="compositionally biased region" description="Low complexity" evidence="1">
    <location>
        <begin position="366"/>
        <end position="377"/>
    </location>
</feature>
<gene>
    <name evidence="3" type="ORF">A0H81_04027</name>
</gene>
<feature type="region of interest" description="Disordered" evidence="1">
    <location>
        <begin position="334"/>
        <end position="386"/>
    </location>
</feature>
<feature type="compositionally biased region" description="Acidic residues" evidence="1">
    <location>
        <begin position="82"/>
        <end position="91"/>
    </location>
</feature>
<feature type="region of interest" description="Disordered" evidence="1">
    <location>
        <begin position="987"/>
        <end position="1128"/>
    </location>
</feature>
<proteinExistence type="predicted"/>
<organism evidence="3 4">
    <name type="scientific">Grifola frondosa</name>
    <name type="common">Maitake</name>
    <name type="synonym">Polyporus frondosus</name>
    <dbReference type="NCBI Taxonomy" id="5627"/>
    <lineage>
        <taxon>Eukaryota</taxon>
        <taxon>Fungi</taxon>
        <taxon>Dikarya</taxon>
        <taxon>Basidiomycota</taxon>
        <taxon>Agaricomycotina</taxon>
        <taxon>Agaricomycetes</taxon>
        <taxon>Polyporales</taxon>
        <taxon>Grifolaceae</taxon>
        <taxon>Grifola</taxon>
    </lineage>
</organism>
<feature type="compositionally biased region" description="Polar residues" evidence="1">
    <location>
        <begin position="116"/>
        <end position="127"/>
    </location>
</feature>
<feature type="domain" description="DNA replication checkpoint mediator MRC1" evidence="2">
    <location>
        <begin position="1085"/>
        <end position="1228"/>
    </location>
</feature>
<dbReference type="Pfam" id="PF09444">
    <property type="entry name" value="MRC1"/>
    <property type="match status" value="1"/>
</dbReference>
<feature type="compositionally biased region" description="Low complexity" evidence="1">
    <location>
        <begin position="1350"/>
        <end position="1366"/>
    </location>
</feature>
<feature type="region of interest" description="Disordered" evidence="1">
    <location>
        <begin position="745"/>
        <end position="790"/>
    </location>
</feature>
<feature type="compositionally biased region" description="Polar residues" evidence="1">
    <location>
        <begin position="33"/>
        <end position="56"/>
    </location>
</feature>
<feature type="compositionally biased region" description="Low complexity" evidence="1">
    <location>
        <begin position="212"/>
        <end position="229"/>
    </location>
</feature>
<feature type="region of interest" description="Disordered" evidence="1">
    <location>
        <begin position="1241"/>
        <end position="1269"/>
    </location>
</feature>
<feature type="compositionally biased region" description="Basic and acidic residues" evidence="1">
    <location>
        <begin position="58"/>
        <end position="72"/>
    </location>
</feature>
<feature type="compositionally biased region" description="Basic and acidic residues" evidence="1">
    <location>
        <begin position="609"/>
        <end position="640"/>
    </location>
</feature>
<feature type="region of interest" description="Disordered" evidence="1">
    <location>
        <begin position="1"/>
        <end position="96"/>
    </location>
</feature>
<protein>
    <recommendedName>
        <fullName evidence="2">DNA replication checkpoint mediator MRC1 domain-containing protein</fullName>
    </recommendedName>
</protein>
<reference evidence="3 4" key="1">
    <citation type="submission" date="2016-03" db="EMBL/GenBank/DDBJ databases">
        <title>Whole genome sequencing of Grifola frondosa 9006-11.</title>
        <authorList>
            <person name="Min B."/>
            <person name="Park H."/>
            <person name="Kim J.-G."/>
            <person name="Cho H."/>
            <person name="Oh Y.-L."/>
            <person name="Kong W.-S."/>
            <person name="Choi I.-G."/>
        </authorList>
    </citation>
    <scope>NUCLEOTIDE SEQUENCE [LARGE SCALE GENOMIC DNA]</scope>
    <source>
        <strain evidence="3 4">9006-11</strain>
    </source>
</reference>
<evidence type="ECO:0000259" key="2">
    <source>
        <dbReference type="Pfam" id="PF09444"/>
    </source>
</evidence>
<evidence type="ECO:0000313" key="4">
    <source>
        <dbReference type="Proteomes" id="UP000092993"/>
    </source>
</evidence>
<feature type="region of interest" description="Disordered" evidence="1">
    <location>
        <begin position="112"/>
        <end position="292"/>
    </location>
</feature>
<feature type="compositionally biased region" description="Acidic residues" evidence="1">
    <location>
        <begin position="1091"/>
        <end position="1102"/>
    </location>
</feature>
<keyword evidence="4" id="KW-1185">Reference proteome</keyword>
<feature type="region of interest" description="Disordered" evidence="1">
    <location>
        <begin position="1309"/>
        <end position="1413"/>
    </location>
</feature>
<sequence length="1413" mass="154746">MSSSHSESPKFSRVPPNIARAPRTYGRRRDTVNADSSSTLADTNYISRDNLGSSIFSGKDEALLPSSDDHDASNASNITFAGDEEEEDEGDTSAPHFQFAWQKKLLNWDDDAAETEQVSGSLTTSHTLDVDDPGTSSHEPICESPLDRAGELSSDGAFNGPLPILTSSSQSSRNPSSPAVLRPVRRRLQYLSDSEREDGPSSPRSSPHNDISTPKSRSSPTPPTSLGTSPKKRVVKSKSKSLDLVVEPHSPNASTYSSQEQDTVKHGKRKSVGKGKRKGLKAPTKKERLETQKATARIAAERAVSIPRGQERQIPVTALWQGLASNLSIQAISGQNSRTPIPGSDPIQSFSSPPGLVRSDVDGEIRSPSPSPISRVPARNRSSSHQPENVFVSTGLLGFAGPSAVLPDATDSDDAEMPTIGSLLQKDKDKRLEQEHKRRAMELKQRALAKQQLVNMDDSGSDLEVVEGDMQMVAKEEAQHRRAQKGRSSLGRRKQLALAGPVHKGNAIARISAGDGSALHVLEAAAAPSFMPQAKGAKDKTVVKLSQGDLNRMLLHTAEKRAEEIIKEKEVEWVRRGGKIKGRLNEEVDGERAKQVFQDLISKGLSVAQRREREDGGQHAESSDEEYHPIDLDDDAHGEPQDEGSEVAGAHVDGSDHADDEGEDSAVPFDVSNHADDEDDEEQKTYDRIRRRPIHPRPRPIAAIESDEDDDAQPLSPLQLRGKLLVPDSSFASSPPPLVRIEASALRHRSSLSSFDDRTEDGTDKENDVRLSFDRGEDKENTAVAPQSPPILRLSRTTSLLFGPESQGSPSVLPPQLSQDEVRTPFKELIAEEDEDDPFAFRTEPRPLARRLEPDSPSDGSVLQPGFALKPASSSADLSPAVPSALNASGGFSQFFTQNKDGGRLDRLRKLDDAEDLALTLDVGLQPALDVHGSLLQKADAIFEKEQEFLVAQQERPPESKHQFYVNANGFLTQTVQNLVSPGFNLSSPYSSARSPPPSSPGTTVAPSTQRRPLQSLFDADIDDADGYPRRRLVKRLTTSPNTGSPKMRKRSLSPSPSRPKNAFDLIQHRPHYGYRQNANVGRRLGKSEFIEGEAEESDDDAMIGFGGRKKEDDEESNDDDQDRTLAELVDDRELDEKTLGEEAVLEKVREHQEADDRALEKIHLDAVEGKYRTKRRDRGVGFEDSDSDDDDDEARRLRRGAIHKKRRIDGDTLEELAKDKETQAFVEAYHADMIDGDEEFAHLQADAMDLDNEDQRQSSDEQEEITADQLREQLREASRQEVIEEFNPRDVSWVDNIVEDDDIPPVKEVPIVTNKQSGQAGGSGNRVDGENEEIRARMQSWARSERMSRTVGAGRSAGGSAAVTGHSKRQAAGAAIAHGKPGSSSGVRKSARLAKAPSALSAVSNKRTRFDD</sequence>
<dbReference type="Proteomes" id="UP000092993">
    <property type="component" value="Unassembled WGS sequence"/>
</dbReference>
<dbReference type="STRING" id="5627.A0A1C7MIC5"/>